<dbReference type="CDD" id="cd06222">
    <property type="entry name" value="RNase_H_like"/>
    <property type="match status" value="1"/>
</dbReference>
<dbReference type="InterPro" id="IPR002156">
    <property type="entry name" value="RNaseH_domain"/>
</dbReference>
<dbReference type="Gene3D" id="3.30.420.10">
    <property type="entry name" value="Ribonuclease H-like superfamily/Ribonuclease H"/>
    <property type="match status" value="1"/>
</dbReference>
<proteinExistence type="predicted"/>
<dbReference type="InterPro" id="IPR053151">
    <property type="entry name" value="RNase_H-like"/>
</dbReference>
<dbReference type="InterPro" id="IPR044730">
    <property type="entry name" value="RNase_H-like_dom_plant"/>
</dbReference>
<dbReference type="Pfam" id="PF13456">
    <property type="entry name" value="RVT_3"/>
    <property type="match status" value="1"/>
</dbReference>
<dbReference type="InterPro" id="IPR012337">
    <property type="entry name" value="RNaseH-like_sf"/>
</dbReference>
<dbReference type="EMBL" id="JBBPBN010000020">
    <property type="protein sequence ID" value="KAK9016946.1"/>
    <property type="molecule type" value="Genomic_DNA"/>
</dbReference>
<keyword evidence="3" id="KW-1185">Reference proteome</keyword>
<gene>
    <name evidence="2" type="ORF">V6N11_079438</name>
</gene>
<dbReference type="PANTHER" id="PTHR47723">
    <property type="entry name" value="OS05G0353850 PROTEIN"/>
    <property type="match status" value="1"/>
</dbReference>
<sequence>MVAELGRASSLLRLNQHSAQVRASIVTRWEAPPAGWIKINIDGSRNIVTGLATCGGAGCDSESRWCFGFAKDIGSCSCREAKLWGIYEGVATAWSLRYPQVLLETDSREAYEIIISSNSHRIGSSILPSIFELMSRAWEVRFAFVRREDNEVANAMSRLVFPESLEYRRWFEPPLAVRDVFLKEANLVAPRNSVEPVRTHFPAQRAYDNPGGC</sequence>
<name>A0ABR2RVD2_9ROSI</name>
<evidence type="ECO:0000259" key="1">
    <source>
        <dbReference type="Pfam" id="PF13456"/>
    </source>
</evidence>
<evidence type="ECO:0000313" key="3">
    <source>
        <dbReference type="Proteomes" id="UP001396334"/>
    </source>
</evidence>
<feature type="domain" description="RNase H type-1" evidence="1">
    <location>
        <begin position="40"/>
        <end position="158"/>
    </location>
</feature>
<accession>A0ABR2RVD2</accession>
<dbReference type="SUPFAM" id="SSF53098">
    <property type="entry name" value="Ribonuclease H-like"/>
    <property type="match status" value="1"/>
</dbReference>
<organism evidence="2 3">
    <name type="scientific">Hibiscus sabdariffa</name>
    <name type="common">roselle</name>
    <dbReference type="NCBI Taxonomy" id="183260"/>
    <lineage>
        <taxon>Eukaryota</taxon>
        <taxon>Viridiplantae</taxon>
        <taxon>Streptophyta</taxon>
        <taxon>Embryophyta</taxon>
        <taxon>Tracheophyta</taxon>
        <taxon>Spermatophyta</taxon>
        <taxon>Magnoliopsida</taxon>
        <taxon>eudicotyledons</taxon>
        <taxon>Gunneridae</taxon>
        <taxon>Pentapetalae</taxon>
        <taxon>rosids</taxon>
        <taxon>malvids</taxon>
        <taxon>Malvales</taxon>
        <taxon>Malvaceae</taxon>
        <taxon>Malvoideae</taxon>
        <taxon>Hibiscus</taxon>
    </lineage>
</organism>
<evidence type="ECO:0000313" key="2">
    <source>
        <dbReference type="EMBL" id="KAK9016946.1"/>
    </source>
</evidence>
<comment type="caution">
    <text evidence="2">The sequence shown here is derived from an EMBL/GenBank/DDBJ whole genome shotgun (WGS) entry which is preliminary data.</text>
</comment>
<dbReference type="PANTHER" id="PTHR47723:SF19">
    <property type="entry name" value="POLYNUCLEOTIDYL TRANSFERASE, RIBONUCLEASE H-LIKE SUPERFAMILY PROTEIN"/>
    <property type="match status" value="1"/>
</dbReference>
<reference evidence="2 3" key="1">
    <citation type="journal article" date="2024" name="G3 (Bethesda)">
        <title>Genome assembly of Hibiscus sabdariffa L. provides insights into metabolisms of medicinal natural products.</title>
        <authorList>
            <person name="Kim T."/>
        </authorList>
    </citation>
    <scope>NUCLEOTIDE SEQUENCE [LARGE SCALE GENOMIC DNA]</scope>
    <source>
        <strain evidence="2">TK-2024</strain>
        <tissue evidence="2">Old leaves</tissue>
    </source>
</reference>
<dbReference type="Proteomes" id="UP001396334">
    <property type="component" value="Unassembled WGS sequence"/>
</dbReference>
<dbReference type="InterPro" id="IPR036397">
    <property type="entry name" value="RNaseH_sf"/>
</dbReference>
<protein>
    <recommendedName>
        <fullName evidence="1">RNase H type-1 domain-containing protein</fullName>
    </recommendedName>
</protein>